<organism evidence="1 2">
    <name type="scientific">Mycobacterium talmoniae</name>
    <dbReference type="NCBI Taxonomy" id="1858794"/>
    <lineage>
        <taxon>Bacteria</taxon>
        <taxon>Bacillati</taxon>
        <taxon>Actinomycetota</taxon>
        <taxon>Actinomycetes</taxon>
        <taxon>Mycobacteriales</taxon>
        <taxon>Mycobacteriaceae</taxon>
        <taxon>Mycobacterium</taxon>
    </lineage>
</organism>
<dbReference type="SUPFAM" id="SSF54427">
    <property type="entry name" value="NTF2-like"/>
    <property type="match status" value="1"/>
</dbReference>
<dbReference type="InterPro" id="IPR032710">
    <property type="entry name" value="NTF2-like_dom_sf"/>
</dbReference>
<proteinExistence type="predicted"/>
<sequence length="95" mass="10354">MREAFSNLRFELHETLTEADTVIAVATMTGHHTGVFNNIAPTGKPIEHKQVHIFTLADGQITRHRAVRDDLAAASARLAPIAFRPPADADSRDPG</sequence>
<evidence type="ECO:0000313" key="1">
    <source>
        <dbReference type="EMBL" id="PQM44225.1"/>
    </source>
</evidence>
<dbReference type="InterPro" id="IPR009959">
    <property type="entry name" value="Cyclase_SnoaL-like"/>
</dbReference>
<accession>A0A2S8BC51</accession>
<dbReference type="GO" id="GO:0030638">
    <property type="term" value="P:polyketide metabolic process"/>
    <property type="evidence" value="ECO:0007669"/>
    <property type="project" value="InterPro"/>
</dbReference>
<protein>
    <recommendedName>
        <fullName evidence="3">Ester cyclase</fullName>
    </recommendedName>
</protein>
<reference evidence="1 2" key="1">
    <citation type="journal article" date="2017" name="Int. J. Syst. Evol. Microbiol.">
        <title>Mycobacterium talmoniae sp. nov., a slowly growing mycobacterium isolated from human respiratory samples.</title>
        <authorList>
            <person name="Davidson R.M."/>
            <person name="DeGroote M.A."/>
            <person name="Marola J.L."/>
            <person name="Buss S."/>
            <person name="Jones V."/>
            <person name="McNeil M.R."/>
            <person name="Freifeld A.G."/>
            <person name="Elaine Epperson L."/>
            <person name="Hasan N.A."/>
            <person name="Jackson M."/>
            <person name="Iwen P.C."/>
            <person name="Salfinger M."/>
            <person name="Strong M."/>
        </authorList>
    </citation>
    <scope>NUCLEOTIDE SEQUENCE [LARGE SCALE GENOMIC DNA]</scope>
    <source>
        <strain evidence="1 2">ATCC BAA-2683</strain>
    </source>
</reference>
<dbReference type="Gene3D" id="3.10.450.50">
    <property type="match status" value="1"/>
</dbReference>
<gene>
    <name evidence="1" type="ORF">C1Y40_05618</name>
</gene>
<dbReference type="EMBL" id="PPEA01000897">
    <property type="protein sequence ID" value="PQM44225.1"/>
    <property type="molecule type" value="Genomic_DNA"/>
</dbReference>
<evidence type="ECO:0000313" key="2">
    <source>
        <dbReference type="Proteomes" id="UP000238296"/>
    </source>
</evidence>
<name>A0A2S8BC51_9MYCO</name>
<dbReference type="AlphaFoldDB" id="A0A2S8BC51"/>
<comment type="caution">
    <text evidence="1">The sequence shown here is derived from an EMBL/GenBank/DDBJ whole genome shotgun (WGS) entry which is preliminary data.</text>
</comment>
<dbReference type="Proteomes" id="UP000238296">
    <property type="component" value="Unassembled WGS sequence"/>
</dbReference>
<evidence type="ECO:0008006" key="3">
    <source>
        <dbReference type="Google" id="ProtNLM"/>
    </source>
</evidence>
<dbReference type="Pfam" id="PF07366">
    <property type="entry name" value="SnoaL"/>
    <property type="match status" value="1"/>
</dbReference>